<dbReference type="Gene3D" id="1.10.630.10">
    <property type="entry name" value="Cytochrome P450"/>
    <property type="match status" value="2"/>
</dbReference>
<sequence>MADMLWIPIRLGDKYHIVIAVLIAIYWVVLSYWRGQTRKLRHIPTIGPDTPLISYYGAYKFLVDARGVISSGMERFPNAMFKVADMFQWMVVITDPKTVDEVRKLPDNVASSSEAHDEILQTEFTLGEHLSRNPYHVPIIRVQLTKALPQLLPDVREEVVDAFQELMPATNKWAKAMALDTMMKIFARASNRIFVGRPLCRNPEFIELNVQYSVDVIRTGIILRLLPRFLRAWMKPLISSVDNRFEQGLKHLAPLFAERRKAREQKGANYSSKPVDFLSWLMDEAKDEEQTDWYLNSRILMINFASIHTSSMTFTHAFLYLATYPEYLKPLRDEIEEVVRRYGWSKDALDQMYHVDSFLKESQRLTPLTNLLIQRVLVKDHLFSDGTLLPKGTTISVAAPSAHLNGEKYEDPLRFDGFRYVKMRERSDAAERKFDMVSSNIDSLGFGLGRHICPGRFFAASELKMMLAHIVVTYDVKLEHEGVRPPDFVRTFGLGRHACHGRFFATSELKTTLAHAVVTYEVKLEDMDVRPADRWIAASCLPNPTAQVLFRKHADI</sequence>
<keyword evidence="8" id="KW-0472">Membrane</keyword>
<keyword evidence="6 7" id="KW-0349">Heme</keyword>
<dbReference type="GO" id="GO:0016705">
    <property type="term" value="F:oxidoreductase activity, acting on paired donors, with incorporation or reduction of molecular oxygen"/>
    <property type="evidence" value="ECO:0007669"/>
    <property type="project" value="InterPro"/>
</dbReference>
<evidence type="ECO:0000256" key="5">
    <source>
        <dbReference type="ARBA" id="ARBA00023004"/>
    </source>
</evidence>
<dbReference type="CDD" id="cd11041">
    <property type="entry name" value="CYP503A1-like"/>
    <property type="match status" value="1"/>
</dbReference>
<dbReference type="Pfam" id="PF00067">
    <property type="entry name" value="p450"/>
    <property type="match status" value="2"/>
</dbReference>
<evidence type="ECO:0000313" key="10">
    <source>
        <dbReference type="Proteomes" id="UP000467700"/>
    </source>
</evidence>
<keyword evidence="8" id="KW-1133">Transmembrane helix</keyword>
<proteinExistence type="inferred from homology"/>
<dbReference type="OrthoDB" id="1844152at2759"/>
<dbReference type="GO" id="GO:0004497">
    <property type="term" value="F:monooxygenase activity"/>
    <property type="evidence" value="ECO:0007669"/>
    <property type="project" value="UniProtKB-KW"/>
</dbReference>
<comment type="similarity">
    <text evidence="2 7">Belongs to the cytochrome P450 family.</text>
</comment>
<evidence type="ECO:0008006" key="11">
    <source>
        <dbReference type="Google" id="ProtNLM"/>
    </source>
</evidence>
<keyword evidence="3 6" id="KW-0479">Metal-binding</keyword>
<keyword evidence="10" id="KW-1185">Reference proteome</keyword>
<feature type="transmembrane region" description="Helical" evidence="8">
    <location>
        <begin position="15"/>
        <end position="33"/>
    </location>
</feature>
<accession>A0A8S0WCS9</accession>
<name>A0A8S0WCS9_CYCAE</name>
<evidence type="ECO:0000256" key="1">
    <source>
        <dbReference type="ARBA" id="ARBA00001971"/>
    </source>
</evidence>
<gene>
    <name evidence="9" type="ORF">AAE3_LOCUS7449</name>
</gene>
<dbReference type="GO" id="GO:0005506">
    <property type="term" value="F:iron ion binding"/>
    <property type="evidence" value="ECO:0007669"/>
    <property type="project" value="InterPro"/>
</dbReference>
<evidence type="ECO:0000256" key="2">
    <source>
        <dbReference type="ARBA" id="ARBA00010617"/>
    </source>
</evidence>
<evidence type="ECO:0000256" key="3">
    <source>
        <dbReference type="ARBA" id="ARBA00022723"/>
    </source>
</evidence>
<comment type="caution">
    <text evidence="9">The sequence shown here is derived from an EMBL/GenBank/DDBJ whole genome shotgun (WGS) entry which is preliminary data.</text>
</comment>
<keyword evidence="8" id="KW-0812">Transmembrane</keyword>
<dbReference type="PRINTS" id="PR00385">
    <property type="entry name" value="P450"/>
</dbReference>
<dbReference type="GO" id="GO:0020037">
    <property type="term" value="F:heme binding"/>
    <property type="evidence" value="ECO:0007669"/>
    <property type="project" value="InterPro"/>
</dbReference>
<protein>
    <recommendedName>
        <fullName evidence="11">Cytochrome P450</fullName>
    </recommendedName>
</protein>
<reference evidence="9 10" key="1">
    <citation type="submission" date="2020-01" db="EMBL/GenBank/DDBJ databases">
        <authorList>
            <person name="Gupta K D."/>
        </authorList>
    </citation>
    <scope>NUCLEOTIDE SEQUENCE [LARGE SCALE GENOMIC DNA]</scope>
</reference>
<keyword evidence="7" id="KW-0503">Monooxygenase</keyword>
<dbReference type="PANTHER" id="PTHR46206">
    <property type="entry name" value="CYTOCHROME P450"/>
    <property type="match status" value="1"/>
</dbReference>
<dbReference type="InterPro" id="IPR017972">
    <property type="entry name" value="Cyt_P450_CS"/>
</dbReference>
<dbReference type="InterPro" id="IPR036396">
    <property type="entry name" value="Cyt_P450_sf"/>
</dbReference>
<evidence type="ECO:0000313" key="9">
    <source>
        <dbReference type="EMBL" id="CAA7265240.1"/>
    </source>
</evidence>
<evidence type="ECO:0000256" key="4">
    <source>
        <dbReference type="ARBA" id="ARBA00023002"/>
    </source>
</evidence>
<keyword evidence="4 7" id="KW-0560">Oxidoreductase</keyword>
<evidence type="ECO:0000256" key="6">
    <source>
        <dbReference type="PIRSR" id="PIRSR602403-1"/>
    </source>
</evidence>
<feature type="binding site" description="axial binding residue" evidence="6">
    <location>
        <position position="453"/>
    </location>
    <ligand>
        <name>heme</name>
        <dbReference type="ChEBI" id="CHEBI:30413"/>
    </ligand>
    <ligandPart>
        <name>Fe</name>
        <dbReference type="ChEBI" id="CHEBI:18248"/>
    </ligandPart>
</feature>
<dbReference type="InterPro" id="IPR002403">
    <property type="entry name" value="Cyt_P450_E_grp-IV"/>
</dbReference>
<dbReference type="PRINTS" id="PR00465">
    <property type="entry name" value="EP450IV"/>
</dbReference>
<comment type="cofactor">
    <cofactor evidence="1 6">
        <name>heme</name>
        <dbReference type="ChEBI" id="CHEBI:30413"/>
    </cofactor>
</comment>
<dbReference type="PROSITE" id="PS00086">
    <property type="entry name" value="CYTOCHROME_P450"/>
    <property type="match status" value="1"/>
</dbReference>
<dbReference type="InterPro" id="IPR001128">
    <property type="entry name" value="Cyt_P450"/>
</dbReference>
<dbReference type="EMBL" id="CACVBS010000047">
    <property type="protein sequence ID" value="CAA7265240.1"/>
    <property type="molecule type" value="Genomic_DNA"/>
</dbReference>
<evidence type="ECO:0000256" key="8">
    <source>
        <dbReference type="SAM" id="Phobius"/>
    </source>
</evidence>
<evidence type="ECO:0000256" key="7">
    <source>
        <dbReference type="RuleBase" id="RU000461"/>
    </source>
</evidence>
<dbReference type="AlphaFoldDB" id="A0A8S0WCS9"/>
<keyword evidence="5 6" id="KW-0408">Iron</keyword>
<dbReference type="Proteomes" id="UP000467700">
    <property type="component" value="Unassembled WGS sequence"/>
</dbReference>
<dbReference type="SUPFAM" id="SSF48264">
    <property type="entry name" value="Cytochrome P450"/>
    <property type="match status" value="2"/>
</dbReference>
<organism evidence="9 10">
    <name type="scientific">Cyclocybe aegerita</name>
    <name type="common">Black poplar mushroom</name>
    <name type="synonym">Agrocybe aegerita</name>
    <dbReference type="NCBI Taxonomy" id="1973307"/>
    <lineage>
        <taxon>Eukaryota</taxon>
        <taxon>Fungi</taxon>
        <taxon>Dikarya</taxon>
        <taxon>Basidiomycota</taxon>
        <taxon>Agaricomycotina</taxon>
        <taxon>Agaricomycetes</taxon>
        <taxon>Agaricomycetidae</taxon>
        <taxon>Agaricales</taxon>
        <taxon>Agaricineae</taxon>
        <taxon>Bolbitiaceae</taxon>
        <taxon>Cyclocybe</taxon>
    </lineage>
</organism>